<dbReference type="Pfam" id="PF09011">
    <property type="entry name" value="HMG_box_2"/>
    <property type="match status" value="1"/>
</dbReference>
<name>A0A2B4REA7_STYPI</name>
<reference evidence="9" key="1">
    <citation type="journal article" date="2017" name="bioRxiv">
        <title>Comparative analysis of the genomes of Stylophora pistillata and Acropora digitifera provides evidence for extensive differences between species of corals.</title>
        <authorList>
            <person name="Voolstra C.R."/>
            <person name="Li Y."/>
            <person name="Liew Y.J."/>
            <person name="Baumgarten S."/>
            <person name="Zoccola D."/>
            <person name="Flot J.-F."/>
            <person name="Tambutte S."/>
            <person name="Allemand D."/>
            <person name="Aranda M."/>
        </authorList>
    </citation>
    <scope>NUCLEOTIDE SEQUENCE [LARGE SCALE GENOMIC DNA]</scope>
</reference>
<dbReference type="EMBL" id="LSMT01000760">
    <property type="protein sequence ID" value="PFX14582.1"/>
    <property type="molecule type" value="Genomic_DNA"/>
</dbReference>
<dbReference type="GO" id="GO:0003677">
    <property type="term" value="F:DNA binding"/>
    <property type="evidence" value="ECO:0007669"/>
    <property type="project" value="UniProtKB-UniRule"/>
</dbReference>
<dbReference type="PROSITE" id="PS50118">
    <property type="entry name" value="HMG_BOX_2"/>
    <property type="match status" value="2"/>
</dbReference>
<organism evidence="8 9">
    <name type="scientific">Stylophora pistillata</name>
    <name type="common">Smooth cauliflower coral</name>
    <dbReference type="NCBI Taxonomy" id="50429"/>
    <lineage>
        <taxon>Eukaryota</taxon>
        <taxon>Metazoa</taxon>
        <taxon>Cnidaria</taxon>
        <taxon>Anthozoa</taxon>
        <taxon>Hexacorallia</taxon>
        <taxon>Scleractinia</taxon>
        <taxon>Astrocoeniina</taxon>
        <taxon>Pocilloporidae</taxon>
        <taxon>Stylophora</taxon>
    </lineage>
</organism>
<keyword evidence="9" id="KW-1185">Reference proteome</keyword>
<evidence type="ECO:0000256" key="4">
    <source>
        <dbReference type="ARBA" id="ARBA00023242"/>
    </source>
</evidence>
<dbReference type="PANTHER" id="PTHR48112:SF32">
    <property type="entry name" value="HIGH MOBILITY GROUP PROTEIN B3"/>
    <property type="match status" value="1"/>
</dbReference>
<gene>
    <name evidence="8" type="primary">Dsp1</name>
    <name evidence="8" type="ORF">AWC38_SpisGene21250</name>
</gene>
<keyword evidence="3 5" id="KW-0238">DNA-binding</keyword>
<protein>
    <submittedName>
        <fullName evidence="8">High mobility group protein DSP1</fullName>
    </submittedName>
</protein>
<dbReference type="Proteomes" id="UP000225706">
    <property type="component" value="Unassembled WGS sequence"/>
</dbReference>
<dbReference type="InterPro" id="IPR050342">
    <property type="entry name" value="HMGB"/>
</dbReference>
<comment type="caution">
    <text evidence="8">The sequence shown here is derived from an EMBL/GenBank/DDBJ whole genome shotgun (WGS) entry which is preliminary data.</text>
</comment>
<sequence>MSAYNIFVKEETEAMKKSQNEAAGDSFETNEAKIVRQAFIPACAEKWKKLTEGEKQRFVEAAEKDKIRYNNEMANYTPPPKYEGSERKTRKQKKIKDPNQPKKWMSSFMFFCQEKRTAMREENPEMTLSAKMLGEMWAKMEEKEKEKFEKMAREDRERYEEEMKVFRKGDFVVPSTSQMAIEAEE</sequence>
<dbReference type="SUPFAM" id="SSF47095">
    <property type="entry name" value="HMG-box"/>
    <property type="match status" value="2"/>
</dbReference>
<dbReference type="SMART" id="SM00398">
    <property type="entry name" value="HMG"/>
    <property type="match status" value="2"/>
</dbReference>
<feature type="domain" description="HMG box" evidence="7">
    <location>
        <begin position="101"/>
        <end position="167"/>
    </location>
</feature>
<evidence type="ECO:0000313" key="8">
    <source>
        <dbReference type="EMBL" id="PFX14582.1"/>
    </source>
</evidence>
<dbReference type="PRINTS" id="PR00886">
    <property type="entry name" value="HIGHMOBLTY12"/>
</dbReference>
<evidence type="ECO:0000256" key="6">
    <source>
        <dbReference type="SAM" id="MobiDB-lite"/>
    </source>
</evidence>
<comment type="subcellular location">
    <subcellularLocation>
        <location evidence="1">Nucleus</location>
    </subcellularLocation>
</comment>
<evidence type="ECO:0000256" key="3">
    <source>
        <dbReference type="ARBA" id="ARBA00023125"/>
    </source>
</evidence>
<dbReference type="PANTHER" id="PTHR48112">
    <property type="entry name" value="HIGH MOBILITY GROUP PROTEIN DSP1"/>
    <property type="match status" value="1"/>
</dbReference>
<evidence type="ECO:0000313" key="9">
    <source>
        <dbReference type="Proteomes" id="UP000225706"/>
    </source>
</evidence>
<evidence type="ECO:0000259" key="7">
    <source>
        <dbReference type="PROSITE" id="PS50118"/>
    </source>
</evidence>
<feature type="region of interest" description="Disordered" evidence="6">
    <location>
        <begin position="70"/>
        <end position="101"/>
    </location>
</feature>
<keyword evidence="4 5" id="KW-0539">Nucleus</keyword>
<dbReference type="Pfam" id="PF00505">
    <property type="entry name" value="HMG_box"/>
    <property type="match status" value="1"/>
</dbReference>
<dbReference type="AlphaFoldDB" id="A0A2B4REA7"/>
<evidence type="ECO:0000256" key="5">
    <source>
        <dbReference type="PROSITE-ProRule" id="PRU00267"/>
    </source>
</evidence>
<dbReference type="InterPro" id="IPR036910">
    <property type="entry name" value="HMG_box_dom_sf"/>
</dbReference>
<dbReference type="OrthoDB" id="1919336at2759"/>
<evidence type="ECO:0000256" key="1">
    <source>
        <dbReference type="ARBA" id="ARBA00004123"/>
    </source>
</evidence>
<feature type="DNA-binding region" description="HMG box" evidence="5">
    <location>
        <begin position="101"/>
        <end position="167"/>
    </location>
</feature>
<feature type="domain" description="HMG box" evidence="7">
    <location>
        <begin position="1"/>
        <end position="77"/>
    </location>
</feature>
<feature type="DNA-binding region" description="HMG box" evidence="5">
    <location>
        <begin position="1"/>
        <end position="77"/>
    </location>
</feature>
<comment type="similarity">
    <text evidence="2">Belongs to the HMGB family.</text>
</comment>
<dbReference type="InterPro" id="IPR009071">
    <property type="entry name" value="HMG_box_dom"/>
</dbReference>
<dbReference type="STRING" id="50429.A0A2B4REA7"/>
<dbReference type="GO" id="GO:0005634">
    <property type="term" value="C:nucleus"/>
    <property type="evidence" value="ECO:0007669"/>
    <property type="project" value="UniProtKB-SubCell"/>
</dbReference>
<evidence type="ECO:0000256" key="2">
    <source>
        <dbReference type="ARBA" id="ARBA00008774"/>
    </source>
</evidence>
<proteinExistence type="inferred from homology"/>
<dbReference type="Gene3D" id="1.10.30.10">
    <property type="entry name" value="High mobility group box domain"/>
    <property type="match status" value="2"/>
</dbReference>
<accession>A0A2B4REA7</accession>